<gene>
    <name evidence="1" type="ORF">ERS008476_02876</name>
</gene>
<dbReference type="RefSeq" id="WP_053009891.1">
    <property type="nucleotide sequence ID" value="NZ_CWJI01000009.1"/>
</dbReference>
<protein>
    <submittedName>
        <fullName evidence="1">CDP-Glycerol:Poly(Glycerophosphate) glycerophosphotransferase</fullName>
    </submittedName>
</protein>
<dbReference type="PANTHER" id="PTHR37316:SF3">
    <property type="entry name" value="TEICHOIC ACID GLYCEROL-PHOSPHATE TRANSFERASE"/>
    <property type="match status" value="1"/>
</dbReference>
<keyword evidence="1" id="KW-0808">Transferase</keyword>
<dbReference type="InterPro" id="IPR007554">
    <property type="entry name" value="Glycerophosphate_synth"/>
</dbReference>
<dbReference type="Pfam" id="PF04464">
    <property type="entry name" value="Glyphos_transf"/>
    <property type="match status" value="1"/>
</dbReference>
<sequence length="1266" mass="146660">MNINKIRKLFRHPKQFLHDSTYFNKLLIMKNKVTLGFIIIGDNEELVQLTLNSLKAAANVAKSKSLNYKIINLATSETRTYDNPHKTINQCIKELNSDFVKIIFEGEKVNNNFIKLFNYNERIVKNTNVVITSRSTESNSTKTDSLITSLKIKSPYGSLSHSNNTIYIPLLSNLIFNCTLFKNIQLDNIENNLLWNIMCCVRAIDSIPNNLSYVHIKDAYTFPQQDSSLDVIISELTKNEQHILPLLTALNTYLYENNIGIITRRSIFYFVHCIVLSFLKNKKAEEILSIEAKEKVLTVIISIVNKVGVEIVKNIPSSNYNHIHKIGYHLLLNEMPPLNMCYIEDTDTSGKKIKIKIAASKDFTPLISVGETNVLPVSLKTRVYTLLGHVFSNEIYLWIPFENANQSLIIHGETKNEFLYAGKKTDSITINQAINSINNRNKVSQPLPLKVRILRKLARNKYVAKKFSNAWLLTDNEVRADDNAEHFYRYIANNHKDVNAFFLLNKDSCDWQRLKQQGFRLIKFGGLTHRLALLNSKMLLSSHANPAIINFLPRKHFSDMLNYKFAFLQHGITKDDQSEWLNSRKIDYLVTAAQHEYADIAENGRYRYTSTETVLTGFPRYDNLVQPELNHKTILILPTWRKSLAGELVSKTSIRAKNEFFNQSEFCKQWSQFLNSKELENLSIKHGYSVLFYPHPNLVDYLDDINIPEHVEVGIFGVESFQEVFKKASILITDFSSVAFDVAYMSKPIIYFQFDIDTFFSEHSYSKGYYEYPELGFGPVVHDIDSLNKELENSLENNCIVQDKYKERINTFFPFSDHSNSERLFKVLTKTRSVKPCLHTILTYIQYYNNKSQLAIVGKMLRENKNVILQSTNFYHDRIKRLLSEVSLISFIHENKELTSLVNSIRTSLFPQEFNQKLMGTELSIGHGYSTGEDDVVDKFMSLILNAEEGKSISYSFNDNHERTPAMNIVHHYLLLLACYQLKDFAQCINIYKKYFSESPKIRPKRVFLFYIRALIKTSKIVDACNKIKNLPLIADEKEEILSLLDENYKSENINTLLIPFLKPDIEFNVDAINAYFYLSKMIKPEEYVMYFKAGIHTKFMVESYVLQLYEKNQHSRIASLLSDRSVCDTFVTSERHKTIYLFSLFKKNGIEDFINEALRLTNTANVIDAINTIDFSSLKTIEQDILYCILEQILKNNCYTIPCVEVYKLSLIFYKYNRPGLAKKIITLSLVRQHEDHYIDAKNWRGNNDYKTLMLAIEEIDHILA</sequence>
<accession>A0A0H5LYA4</accession>
<dbReference type="GO" id="GO:0016020">
    <property type="term" value="C:membrane"/>
    <property type="evidence" value="ECO:0007669"/>
    <property type="project" value="InterPro"/>
</dbReference>
<dbReference type="Gene3D" id="3.40.50.12580">
    <property type="match status" value="1"/>
</dbReference>
<proteinExistence type="predicted"/>
<reference evidence="2" key="1">
    <citation type="submission" date="2015-03" db="EMBL/GenBank/DDBJ databases">
        <authorList>
            <consortium name="Pathogen Informatics"/>
        </authorList>
    </citation>
    <scope>NUCLEOTIDE SEQUENCE [LARGE SCALE GENOMIC DNA]</scope>
    <source>
        <strain evidence="2">R148</strain>
    </source>
</reference>
<dbReference type="EMBL" id="CWJI01000009">
    <property type="protein sequence ID" value="CRY55867.1"/>
    <property type="molecule type" value="Genomic_DNA"/>
</dbReference>
<dbReference type="InterPro" id="IPR043148">
    <property type="entry name" value="TagF_C"/>
</dbReference>
<dbReference type="SUPFAM" id="SSF53756">
    <property type="entry name" value="UDP-Glycosyltransferase/glycogen phosphorylase"/>
    <property type="match status" value="1"/>
</dbReference>
<evidence type="ECO:0000313" key="2">
    <source>
        <dbReference type="Proteomes" id="UP000043316"/>
    </source>
</evidence>
<dbReference type="PANTHER" id="PTHR37316">
    <property type="entry name" value="TEICHOIC ACID GLYCEROL-PHOSPHATE PRIMASE"/>
    <property type="match status" value="1"/>
</dbReference>
<evidence type="ECO:0000313" key="1">
    <source>
        <dbReference type="EMBL" id="CRY55867.1"/>
    </source>
</evidence>
<dbReference type="InterPro" id="IPR051612">
    <property type="entry name" value="Teichoic_Acid_Biosynth"/>
</dbReference>
<dbReference type="Proteomes" id="UP000043316">
    <property type="component" value="Unassembled WGS sequence"/>
</dbReference>
<dbReference type="AlphaFoldDB" id="A0A0H5LYA4"/>
<organism evidence="1 2">
    <name type="scientific">Yersinia intermedia</name>
    <dbReference type="NCBI Taxonomy" id="631"/>
    <lineage>
        <taxon>Bacteria</taxon>
        <taxon>Pseudomonadati</taxon>
        <taxon>Pseudomonadota</taxon>
        <taxon>Gammaproteobacteria</taxon>
        <taxon>Enterobacterales</taxon>
        <taxon>Yersiniaceae</taxon>
        <taxon>Yersinia</taxon>
    </lineage>
</organism>
<dbReference type="GO" id="GO:0047355">
    <property type="term" value="F:CDP-glycerol glycerophosphotransferase activity"/>
    <property type="evidence" value="ECO:0007669"/>
    <property type="project" value="InterPro"/>
</dbReference>
<name>A0A0H5LYA4_YERIN</name>